<proteinExistence type="predicted"/>
<evidence type="ECO:0000256" key="1">
    <source>
        <dbReference type="SAM" id="MobiDB-lite"/>
    </source>
</evidence>
<organism evidence="2 3">
    <name type="scientific">Syphacia muris</name>
    <dbReference type="NCBI Taxonomy" id="451379"/>
    <lineage>
        <taxon>Eukaryota</taxon>
        <taxon>Metazoa</taxon>
        <taxon>Ecdysozoa</taxon>
        <taxon>Nematoda</taxon>
        <taxon>Chromadorea</taxon>
        <taxon>Rhabditida</taxon>
        <taxon>Spirurina</taxon>
        <taxon>Oxyuridomorpha</taxon>
        <taxon>Oxyuroidea</taxon>
        <taxon>Oxyuridae</taxon>
        <taxon>Syphacia</taxon>
    </lineage>
</organism>
<reference evidence="3" key="1">
    <citation type="submission" date="2017-02" db="UniProtKB">
        <authorList>
            <consortium name="WormBaseParasite"/>
        </authorList>
    </citation>
    <scope>IDENTIFICATION</scope>
</reference>
<sequence>MTAAIQVMEIRRLLEMADVNEAAAAVRNLKLKPTVLFDAGRKFTREEASGIKTDEACNTAKNLTKLVTKILDLMALYQLAETAKIMYTQVEKWVLDILSRCFCPPNNENSAEASSNTLASDSPSPSFVIE</sequence>
<protein>
    <submittedName>
        <fullName evidence="3">FH2 domain-containing protein</fullName>
    </submittedName>
</protein>
<dbReference type="AlphaFoldDB" id="A0A0N5A7Y6"/>
<feature type="compositionally biased region" description="Polar residues" evidence="1">
    <location>
        <begin position="117"/>
        <end position="130"/>
    </location>
</feature>
<keyword evidence="2" id="KW-1185">Reference proteome</keyword>
<evidence type="ECO:0000313" key="3">
    <source>
        <dbReference type="WBParaSite" id="SMUV_0000015801-mRNA-1"/>
    </source>
</evidence>
<feature type="region of interest" description="Disordered" evidence="1">
    <location>
        <begin position="109"/>
        <end position="130"/>
    </location>
</feature>
<evidence type="ECO:0000313" key="2">
    <source>
        <dbReference type="Proteomes" id="UP000046393"/>
    </source>
</evidence>
<name>A0A0N5A7Y6_9BILA</name>
<dbReference type="Proteomes" id="UP000046393">
    <property type="component" value="Unplaced"/>
</dbReference>
<accession>A0A0N5A7Y6</accession>
<dbReference type="WBParaSite" id="SMUV_0000015801-mRNA-1">
    <property type="protein sequence ID" value="SMUV_0000015801-mRNA-1"/>
    <property type="gene ID" value="SMUV_0000015801"/>
</dbReference>